<organism evidence="2 3">
    <name type="scientific">Arthrobacter terricola</name>
    <dbReference type="NCBI Taxonomy" id="2547396"/>
    <lineage>
        <taxon>Bacteria</taxon>
        <taxon>Bacillati</taxon>
        <taxon>Actinomycetota</taxon>
        <taxon>Actinomycetes</taxon>
        <taxon>Micrococcales</taxon>
        <taxon>Micrococcaceae</taxon>
        <taxon>Arthrobacter</taxon>
    </lineage>
</organism>
<gene>
    <name evidence="2" type="ORF">E1809_01885</name>
</gene>
<dbReference type="PRINTS" id="PR00111">
    <property type="entry name" value="ABHYDROLASE"/>
</dbReference>
<feature type="domain" description="AB hydrolase-1" evidence="1">
    <location>
        <begin position="44"/>
        <end position="277"/>
    </location>
</feature>
<sequence>MDEISLIKDHARALGVAVPAVDRLSVTDGPAKVSGLQWASNPRLVVLHGARLEAHTWNGVLLRLGVPALAYDLPGHGHSRYLAPDEYTISAMAGILAHAIRRDVPQDFTLVGHSLGAMVSIALAARHQLPVKRLVLLDATPHGLGGFPGDPVVPIQHVGTLDELVDAVHAGAPGRDRQSLVRGVSRNVRKRSDGFVEWRWDPRFSESAQLRRAEKMAVWNSLASLDIPITLIRGGHSQLVTNGMTEEFLRYVPQATVEVAPRSGHNVHTDAAAWLADWLAALPEM</sequence>
<protein>
    <submittedName>
        <fullName evidence="2">Alpha/beta fold hydrolase</fullName>
    </submittedName>
</protein>
<name>A0A4R5KYW4_9MICC</name>
<evidence type="ECO:0000259" key="1">
    <source>
        <dbReference type="Pfam" id="PF12697"/>
    </source>
</evidence>
<reference evidence="2 3" key="1">
    <citation type="submission" date="2019-03" db="EMBL/GenBank/DDBJ databases">
        <title>Whole genome sequence of Arthrobacter sp JH1-1.</title>
        <authorList>
            <person name="Trinh H.N."/>
        </authorList>
    </citation>
    <scope>NUCLEOTIDE SEQUENCE [LARGE SCALE GENOMIC DNA]</scope>
    <source>
        <strain evidence="2 3">JH1-1</strain>
    </source>
</reference>
<keyword evidence="2" id="KW-0378">Hydrolase</keyword>
<dbReference type="SUPFAM" id="SSF53474">
    <property type="entry name" value="alpha/beta-Hydrolases"/>
    <property type="match status" value="1"/>
</dbReference>
<dbReference type="OrthoDB" id="63519at2"/>
<dbReference type="Proteomes" id="UP000295511">
    <property type="component" value="Unassembled WGS sequence"/>
</dbReference>
<dbReference type="AlphaFoldDB" id="A0A4R5KYW4"/>
<dbReference type="InterPro" id="IPR000073">
    <property type="entry name" value="AB_hydrolase_1"/>
</dbReference>
<dbReference type="InterPro" id="IPR050228">
    <property type="entry name" value="Carboxylesterase_BioH"/>
</dbReference>
<dbReference type="Gene3D" id="3.40.50.1820">
    <property type="entry name" value="alpha/beta hydrolase"/>
    <property type="match status" value="1"/>
</dbReference>
<accession>A0A4R5KYW4</accession>
<dbReference type="RefSeq" id="WP_133202554.1">
    <property type="nucleotide sequence ID" value="NZ_SMRU01000002.1"/>
</dbReference>
<dbReference type="EMBL" id="SMRU01000002">
    <property type="protein sequence ID" value="TDG01294.1"/>
    <property type="molecule type" value="Genomic_DNA"/>
</dbReference>
<evidence type="ECO:0000313" key="2">
    <source>
        <dbReference type="EMBL" id="TDG01294.1"/>
    </source>
</evidence>
<dbReference type="PANTHER" id="PTHR43194:SF2">
    <property type="entry name" value="PEROXISOMAL MEMBRANE PROTEIN LPX1"/>
    <property type="match status" value="1"/>
</dbReference>
<dbReference type="GO" id="GO:0016787">
    <property type="term" value="F:hydrolase activity"/>
    <property type="evidence" value="ECO:0007669"/>
    <property type="project" value="UniProtKB-KW"/>
</dbReference>
<dbReference type="PANTHER" id="PTHR43194">
    <property type="entry name" value="HYDROLASE ALPHA/BETA FOLD FAMILY"/>
    <property type="match status" value="1"/>
</dbReference>
<keyword evidence="3" id="KW-1185">Reference proteome</keyword>
<dbReference type="Pfam" id="PF12697">
    <property type="entry name" value="Abhydrolase_6"/>
    <property type="match status" value="1"/>
</dbReference>
<proteinExistence type="predicted"/>
<dbReference type="InterPro" id="IPR029058">
    <property type="entry name" value="AB_hydrolase_fold"/>
</dbReference>
<evidence type="ECO:0000313" key="3">
    <source>
        <dbReference type="Proteomes" id="UP000295511"/>
    </source>
</evidence>
<comment type="caution">
    <text evidence="2">The sequence shown here is derived from an EMBL/GenBank/DDBJ whole genome shotgun (WGS) entry which is preliminary data.</text>
</comment>